<keyword evidence="2" id="KW-1185">Reference proteome</keyword>
<dbReference type="Proteomes" id="UP000024635">
    <property type="component" value="Unassembled WGS sequence"/>
</dbReference>
<dbReference type="AlphaFoldDB" id="A0A016SBD6"/>
<evidence type="ECO:0000313" key="2">
    <source>
        <dbReference type="Proteomes" id="UP000024635"/>
    </source>
</evidence>
<comment type="caution">
    <text evidence="1">The sequence shown here is derived from an EMBL/GenBank/DDBJ whole genome shotgun (WGS) entry which is preliminary data.</text>
</comment>
<protein>
    <submittedName>
        <fullName evidence="1">Uncharacterized protein</fullName>
    </submittedName>
</protein>
<proteinExistence type="predicted"/>
<reference evidence="2" key="1">
    <citation type="journal article" date="2015" name="Nat. Genet.">
        <title>The genome and transcriptome of the zoonotic hookworm Ancylostoma ceylanicum identify infection-specific gene families.</title>
        <authorList>
            <person name="Schwarz E.M."/>
            <person name="Hu Y."/>
            <person name="Antoshechkin I."/>
            <person name="Miller M.M."/>
            <person name="Sternberg P.W."/>
            <person name="Aroian R.V."/>
        </authorList>
    </citation>
    <scope>NUCLEOTIDE SEQUENCE</scope>
    <source>
        <strain evidence="2">HY135</strain>
    </source>
</reference>
<gene>
    <name evidence="1" type="primary">Acey_s0254.g289</name>
    <name evidence="1" type="ORF">Y032_0254g289</name>
</gene>
<dbReference type="EMBL" id="JARK01001590">
    <property type="protein sequence ID" value="EYB87955.1"/>
    <property type="molecule type" value="Genomic_DNA"/>
</dbReference>
<organism evidence="1 2">
    <name type="scientific">Ancylostoma ceylanicum</name>
    <dbReference type="NCBI Taxonomy" id="53326"/>
    <lineage>
        <taxon>Eukaryota</taxon>
        <taxon>Metazoa</taxon>
        <taxon>Ecdysozoa</taxon>
        <taxon>Nematoda</taxon>
        <taxon>Chromadorea</taxon>
        <taxon>Rhabditida</taxon>
        <taxon>Rhabditina</taxon>
        <taxon>Rhabditomorpha</taxon>
        <taxon>Strongyloidea</taxon>
        <taxon>Ancylostomatidae</taxon>
        <taxon>Ancylostomatinae</taxon>
        <taxon>Ancylostoma</taxon>
    </lineage>
</organism>
<name>A0A016SBD6_9BILA</name>
<sequence>MAGRTHTPQRNTHLRLRHMEKTPSFLAFLASFTPAYGSTVPKTPKFGKISDARISTGPEVNMMNDLAPELRRKKRAAWRAYKSIEDVVKKTNPAPSTPRFSLL</sequence>
<evidence type="ECO:0000313" key="1">
    <source>
        <dbReference type="EMBL" id="EYB87955.1"/>
    </source>
</evidence>
<accession>A0A016SBD6</accession>